<evidence type="ECO:0000256" key="2">
    <source>
        <dbReference type="ARBA" id="ARBA00022617"/>
    </source>
</evidence>
<evidence type="ECO:0000313" key="10">
    <source>
        <dbReference type="EMBL" id="SIN90953.1"/>
    </source>
</evidence>
<dbReference type="Proteomes" id="UP000185062">
    <property type="component" value="Unassembled WGS sequence"/>
</dbReference>
<gene>
    <name evidence="10" type="ORF">SAMN02743940_0117</name>
</gene>
<keyword evidence="2 6" id="KW-0349">Heme</keyword>
<dbReference type="EMBL" id="FSRO01000001">
    <property type="protein sequence ID" value="SIN90953.1"/>
    <property type="molecule type" value="Genomic_DNA"/>
</dbReference>
<dbReference type="InterPro" id="IPR051459">
    <property type="entry name" value="Cytochrome_c-type_DH"/>
</dbReference>
<reference evidence="10 11" key="1">
    <citation type="submission" date="2016-12" db="EMBL/GenBank/DDBJ databases">
        <authorList>
            <person name="Song W.-J."/>
            <person name="Kurnit D.M."/>
        </authorList>
    </citation>
    <scope>NUCLEOTIDE SEQUENCE [LARGE SCALE GENOMIC DNA]</scope>
    <source>
        <strain evidence="10 11">ATCC 49181</strain>
    </source>
</reference>
<keyword evidence="4" id="KW-0249">Electron transport</keyword>
<dbReference type="GO" id="GO:0009055">
    <property type="term" value="F:electron transfer activity"/>
    <property type="evidence" value="ECO:0007669"/>
    <property type="project" value="InterPro"/>
</dbReference>
<dbReference type="RefSeq" id="WP_036573742.1">
    <property type="nucleotide sequence ID" value="NZ_FSRO01000001.1"/>
</dbReference>
<dbReference type="Pfam" id="PF00034">
    <property type="entry name" value="Cytochrom_C"/>
    <property type="match status" value="1"/>
</dbReference>
<protein>
    <submittedName>
        <fullName evidence="10">Cytochrome C oxidase, cbb3-type, subunit III</fullName>
    </submittedName>
</protein>
<keyword evidence="8" id="KW-0732">Signal</keyword>
<feature type="compositionally biased region" description="Polar residues" evidence="7">
    <location>
        <begin position="32"/>
        <end position="43"/>
    </location>
</feature>
<name>A0A1N6F6P1_9PROT</name>
<evidence type="ECO:0000256" key="7">
    <source>
        <dbReference type="SAM" id="MobiDB-lite"/>
    </source>
</evidence>
<sequence length="170" mass="18958">MITRYFLLISISGLLIACNDPAPSGNAPPQTPQTHETYQAQPRDSQEPLITRDFDPAQIKQGETAYRANCTGCHGQKGEAGPNWRQPGKDGRYPPPPLNGTAHTWHHTTEALKKTILKGGPPGNNGMPSGMPAWENKLTEQQVDDILVWIKSLWPDEIYDAWYRNIENKS</sequence>
<feature type="region of interest" description="Disordered" evidence="7">
    <location>
        <begin position="22"/>
        <end position="47"/>
    </location>
</feature>
<dbReference type="PRINTS" id="PR00605">
    <property type="entry name" value="CYTCHROMECIC"/>
</dbReference>
<keyword evidence="1" id="KW-0813">Transport</keyword>
<dbReference type="SUPFAM" id="SSF46626">
    <property type="entry name" value="Cytochrome c"/>
    <property type="match status" value="1"/>
</dbReference>
<dbReference type="InterPro" id="IPR036909">
    <property type="entry name" value="Cyt_c-like_dom_sf"/>
</dbReference>
<accession>A0A1N6F6P1</accession>
<dbReference type="STRING" id="44575.SAMN05216419_104213"/>
<evidence type="ECO:0000259" key="9">
    <source>
        <dbReference type="PROSITE" id="PS51007"/>
    </source>
</evidence>
<dbReference type="GO" id="GO:0020037">
    <property type="term" value="F:heme binding"/>
    <property type="evidence" value="ECO:0007669"/>
    <property type="project" value="InterPro"/>
</dbReference>
<dbReference type="Gene3D" id="1.10.760.10">
    <property type="entry name" value="Cytochrome c-like domain"/>
    <property type="match status" value="1"/>
</dbReference>
<dbReference type="eggNOG" id="COG2010">
    <property type="taxonomic scope" value="Bacteria"/>
</dbReference>
<dbReference type="PROSITE" id="PS51257">
    <property type="entry name" value="PROKAR_LIPOPROTEIN"/>
    <property type="match status" value="1"/>
</dbReference>
<dbReference type="AlphaFoldDB" id="A0A1N6F6P1"/>
<keyword evidence="5 6" id="KW-0408">Iron</keyword>
<dbReference type="PANTHER" id="PTHR35008:SF4">
    <property type="entry name" value="BLL4482 PROTEIN"/>
    <property type="match status" value="1"/>
</dbReference>
<evidence type="ECO:0000313" key="11">
    <source>
        <dbReference type="Proteomes" id="UP000185062"/>
    </source>
</evidence>
<organism evidence="10 11">
    <name type="scientific">Nitrosomonas cryotolerans ATCC 49181</name>
    <dbReference type="NCBI Taxonomy" id="1131553"/>
    <lineage>
        <taxon>Bacteria</taxon>
        <taxon>Pseudomonadati</taxon>
        <taxon>Pseudomonadota</taxon>
        <taxon>Betaproteobacteria</taxon>
        <taxon>Nitrosomonadales</taxon>
        <taxon>Nitrosomonadaceae</taxon>
        <taxon>Nitrosomonas</taxon>
    </lineage>
</organism>
<feature type="chain" id="PRO_5009935881" evidence="8">
    <location>
        <begin position="18"/>
        <end position="170"/>
    </location>
</feature>
<dbReference type="PANTHER" id="PTHR35008">
    <property type="entry name" value="BLL4482 PROTEIN-RELATED"/>
    <property type="match status" value="1"/>
</dbReference>
<evidence type="ECO:0000256" key="1">
    <source>
        <dbReference type="ARBA" id="ARBA00022448"/>
    </source>
</evidence>
<evidence type="ECO:0000256" key="4">
    <source>
        <dbReference type="ARBA" id="ARBA00022982"/>
    </source>
</evidence>
<evidence type="ECO:0000256" key="6">
    <source>
        <dbReference type="PROSITE-ProRule" id="PRU00433"/>
    </source>
</evidence>
<evidence type="ECO:0000256" key="8">
    <source>
        <dbReference type="SAM" id="SignalP"/>
    </source>
</evidence>
<keyword evidence="3 6" id="KW-0479">Metal-binding</keyword>
<feature type="domain" description="Cytochrome c" evidence="9">
    <location>
        <begin position="57"/>
        <end position="154"/>
    </location>
</feature>
<evidence type="ECO:0000256" key="5">
    <source>
        <dbReference type="ARBA" id="ARBA00023004"/>
    </source>
</evidence>
<dbReference type="InterPro" id="IPR008168">
    <property type="entry name" value="Cyt_C_IC"/>
</dbReference>
<dbReference type="GO" id="GO:0005506">
    <property type="term" value="F:iron ion binding"/>
    <property type="evidence" value="ECO:0007669"/>
    <property type="project" value="InterPro"/>
</dbReference>
<evidence type="ECO:0000256" key="3">
    <source>
        <dbReference type="ARBA" id="ARBA00022723"/>
    </source>
</evidence>
<proteinExistence type="predicted"/>
<feature type="signal peptide" evidence="8">
    <location>
        <begin position="1"/>
        <end position="17"/>
    </location>
</feature>
<dbReference type="InterPro" id="IPR009056">
    <property type="entry name" value="Cyt_c-like_dom"/>
</dbReference>
<dbReference type="PROSITE" id="PS51007">
    <property type="entry name" value="CYTC"/>
    <property type="match status" value="1"/>
</dbReference>
<keyword evidence="11" id="KW-1185">Reference proteome</keyword>